<organism evidence="2 3">
    <name type="scientific">Deinococcus taklimakanensis</name>
    <dbReference type="NCBI Taxonomy" id="536443"/>
    <lineage>
        <taxon>Bacteria</taxon>
        <taxon>Thermotogati</taxon>
        <taxon>Deinococcota</taxon>
        <taxon>Deinococci</taxon>
        <taxon>Deinococcales</taxon>
        <taxon>Deinococcaceae</taxon>
        <taxon>Deinococcus</taxon>
    </lineage>
</organism>
<evidence type="ECO:0000259" key="1">
    <source>
        <dbReference type="PROSITE" id="PS51186"/>
    </source>
</evidence>
<dbReference type="Proteomes" id="UP001597475">
    <property type="component" value="Unassembled WGS sequence"/>
</dbReference>
<dbReference type="Gene3D" id="3.40.630.30">
    <property type="match status" value="1"/>
</dbReference>
<dbReference type="RefSeq" id="WP_386846814.1">
    <property type="nucleotide sequence ID" value="NZ_JBHUMK010000070.1"/>
</dbReference>
<proteinExistence type="predicted"/>
<dbReference type="InterPro" id="IPR000182">
    <property type="entry name" value="GNAT_dom"/>
</dbReference>
<name>A0ABW5P6R1_9DEIO</name>
<sequence length="275" mass="28254">MTPSLKVVAAPPAELLPVFAALYGADADELAWMTNALEAAWVAVNGAGEALGAVGLRQSPAHGAELMGGAVYGPEQRAVAAALAQVAREAGGRVYAFANEGLLPRAALDAAGYLEVGAYRMLAGPTPTPAAEAPAGVRLLPLADVPDVATRLDAMSTYEDRIGHHRVVAAAAEEGAGGFDDRLSLIALNDSGEGVGICRAAPEDLYARIDAPGVRPDYRHTGLRAALLLGVCALVRARGLEHVSLESWGDTPEELAHDLGLGLDVELEDPICAAG</sequence>
<evidence type="ECO:0000313" key="2">
    <source>
        <dbReference type="EMBL" id="MFD2610561.1"/>
    </source>
</evidence>
<reference evidence="3" key="1">
    <citation type="journal article" date="2019" name="Int. J. Syst. Evol. Microbiol.">
        <title>The Global Catalogue of Microorganisms (GCM) 10K type strain sequencing project: providing services to taxonomists for standard genome sequencing and annotation.</title>
        <authorList>
            <consortium name="The Broad Institute Genomics Platform"/>
            <consortium name="The Broad Institute Genome Sequencing Center for Infectious Disease"/>
            <person name="Wu L."/>
            <person name="Ma J."/>
        </authorList>
    </citation>
    <scope>NUCLEOTIDE SEQUENCE [LARGE SCALE GENOMIC DNA]</scope>
    <source>
        <strain evidence="3">KCTC 33842</strain>
    </source>
</reference>
<accession>A0ABW5P6R1</accession>
<feature type="domain" description="N-acetyltransferase" evidence="1">
    <location>
        <begin position="135"/>
        <end position="275"/>
    </location>
</feature>
<evidence type="ECO:0000313" key="3">
    <source>
        <dbReference type="Proteomes" id="UP001597475"/>
    </source>
</evidence>
<protein>
    <recommendedName>
        <fullName evidence="1">N-acetyltransferase domain-containing protein</fullName>
    </recommendedName>
</protein>
<dbReference type="InterPro" id="IPR016181">
    <property type="entry name" value="Acyl_CoA_acyltransferase"/>
</dbReference>
<dbReference type="SUPFAM" id="SSF55729">
    <property type="entry name" value="Acyl-CoA N-acyltransferases (Nat)"/>
    <property type="match status" value="1"/>
</dbReference>
<keyword evidence="3" id="KW-1185">Reference proteome</keyword>
<dbReference type="PROSITE" id="PS51186">
    <property type="entry name" value="GNAT"/>
    <property type="match status" value="1"/>
</dbReference>
<comment type="caution">
    <text evidence="2">The sequence shown here is derived from an EMBL/GenBank/DDBJ whole genome shotgun (WGS) entry which is preliminary data.</text>
</comment>
<gene>
    <name evidence="2" type="ORF">ACFSR9_14140</name>
</gene>
<dbReference type="EMBL" id="JBHUMK010000070">
    <property type="protein sequence ID" value="MFD2610561.1"/>
    <property type="molecule type" value="Genomic_DNA"/>
</dbReference>